<dbReference type="Gene3D" id="2.30.110.10">
    <property type="entry name" value="Electron Transport, Fmn-binding Protein, Chain A"/>
    <property type="match status" value="1"/>
</dbReference>
<dbReference type="EMBL" id="AP022560">
    <property type="protein sequence ID" value="BBX03907.1"/>
    <property type="molecule type" value="Genomic_DNA"/>
</dbReference>
<evidence type="ECO:0008006" key="3">
    <source>
        <dbReference type="Google" id="ProtNLM"/>
    </source>
</evidence>
<evidence type="ECO:0000313" key="1">
    <source>
        <dbReference type="EMBL" id="BBX03907.1"/>
    </source>
</evidence>
<accession>A0AAD1HEE0</accession>
<reference evidence="1 2" key="1">
    <citation type="journal article" date="2019" name="Emerg. Microbes Infect.">
        <title>Comprehensive subspecies identification of 175 nontuberculous mycobacteria species based on 7547 genomic profiles.</title>
        <authorList>
            <person name="Matsumoto Y."/>
            <person name="Kinjo T."/>
            <person name="Motooka D."/>
            <person name="Nabeya D."/>
            <person name="Jung N."/>
            <person name="Uechi K."/>
            <person name="Horii T."/>
            <person name="Iida T."/>
            <person name="Fujita J."/>
            <person name="Nakamura S."/>
        </authorList>
    </citation>
    <scope>NUCLEOTIDE SEQUENCE [LARGE SCALE GENOMIC DNA]</scope>
    <source>
        <strain evidence="1 2">JCM 6375</strain>
    </source>
</reference>
<dbReference type="KEGG" id="mmor:MMOR_48430"/>
<protein>
    <recommendedName>
        <fullName evidence="3">Deazaflavin-dependent oxidoreductase (Nitroreductase family)</fullName>
    </recommendedName>
</protein>
<dbReference type="InterPro" id="IPR012349">
    <property type="entry name" value="Split_barrel_FMN-bd"/>
</dbReference>
<evidence type="ECO:0000313" key="2">
    <source>
        <dbReference type="Proteomes" id="UP000466681"/>
    </source>
</evidence>
<sequence length="160" mass="18138">MVPLFVSGRPLCADAFGDEYRRMSTTKTQFTDRLKDEVRQFNKRVLNPPMMHLAGRRYWYAAVIRHSGRRSGRHYATPVVADQVANGFVIPLPYGTDVDWVRNVQESGRAVIEVGGRRYDVAEPEIIDAATAGPQLSPVRRRLFQAFGIESFLKLNVDRG</sequence>
<keyword evidence="2" id="KW-1185">Reference proteome</keyword>
<gene>
    <name evidence="1" type="ORF">MMOR_48430</name>
</gene>
<proteinExistence type="predicted"/>
<dbReference type="AlphaFoldDB" id="A0AAD1HEE0"/>
<organism evidence="1 2">
    <name type="scientific">Mycolicibacterium moriokaense</name>
    <dbReference type="NCBI Taxonomy" id="39691"/>
    <lineage>
        <taxon>Bacteria</taxon>
        <taxon>Bacillati</taxon>
        <taxon>Actinomycetota</taxon>
        <taxon>Actinomycetes</taxon>
        <taxon>Mycobacteriales</taxon>
        <taxon>Mycobacteriaceae</taxon>
        <taxon>Mycolicibacterium</taxon>
    </lineage>
</organism>
<name>A0AAD1HEE0_9MYCO</name>
<dbReference type="Proteomes" id="UP000466681">
    <property type="component" value="Chromosome"/>
</dbReference>